<evidence type="ECO:0000313" key="9">
    <source>
        <dbReference type="EMBL" id="VDM97631.1"/>
    </source>
</evidence>
<comment type="subcellular location">
    <subcellularLocation>
        <location evidence="1 8">Membrane</location>
        <topology evidence="1 8">Multi-pass membrane protein</topology>
    </subcellularLocation>
</comment>
<evidence type="ECO:0000313" key="10">
    <source>
        <dbReference type="Proteomes" id="UP000276776"/>
    </source>
</evidence>
<comment type="function">
    <text evidence="8">Sodium-phosphate symporter.</text>
</comment>
<feature type="transmembrane region" description="Helical" evidence="8">
    <location>
        <begin position="69"/>
        <end position="89"/>
    </location>
</feature>
<evidence type="ECO:0000256" key="2">
    <source>
        <dbReference type="ARBA" id="ARBA00009916"/>
    </source>
</evidence>
<dbReference type="GO" id="GO:0035435">
    <property type="term" value="P:phosphate ion transmembrane transport"/>
    <property type="evidence" value="ECO:0007669"/>
    <property type="project" value="TreeGrafter"/>
</dbReference>
<dbReference type="Pfam" id="PF01384">
    <property type="entry name" value="PHO4"/>
    <property type="match status" value="1"/>
</dbReference>
<evidence type="ECO:0000256" key="8">
    <source>
        <dbReference type="RuleBase" id="RU363058"/>
    </source>
</evidence>
<dbReference type="GO" id="GO:0005315">
    <property type="term" value="F:phosphate transmembrane transporter activity"/>
    <property type="evidence" value="ECO:0007669"/>
    <property type="project" value="InterPro"/>
</dbReference>
<accession>A0A0N5CNZ9</accession>
<dbReference type="Proteomes" id="UP000276776">
    <property type="component" value="Unassembled WGS sequence"/>
</dbReference>
<evidence type="ECO:0000256" key="7">
    <source>
        <dbReference type="ARBA" id="ARBA00023136"/>
    </source>
</evidence>
<feature type="transmembrane region" description="Helical" evidence="8">
    <location>
        <begin position="234"/>
        <end position="258"/>
    </location>
</feature>
<evidence type="ECO:0000313" key="11">
    <source>
        <dbReference type="WBParaSite" id="TCLT_0000192801-mRNA-1"/>
    </source>
</evidence>
<keyword evidence="6 8" id="KW-1133">Transmembrane helix</keyword>
<dbReference type="OrthoDB" id="260807at2759"/>
<gene>
    <name evidence="9" type="ORF">TCLT_LOCUS1929</name>
</gene>
<dbReference type="PANTHER" id="PTHR11101:SF67">
    <property type="entry name" value="PHOSPHATE TRANSPORTER"/>
    <property type="match status" value="1"/>
</dbReference>
<sequence length="516" mass="56577">MDLLTSTAASLMTSDNTLLTVEAFRSQLFWVLIVGIILAFVLGFAMGANDVANAFGTSVGSKVLTLRKAYLLAVIFESLGAVLVGYNVTDTMRKGVIDVELYNNTPKELFIGQVAILGGCSTWLLIATFAQLPVSTTHSITGATLGFGLLMRGFQGIHWWKIFDIVSSWILSPLLSGLASAVLYILVDFTVIRRKNPFECGLRVLPLFYWFCIAFNAFAVSFQGSKVLHLASLPLWICLSISIGIATIAAFIIYLFMVPQLRKWVQSKFPKYLDGIVEIFVTGSNILDDKQMTTSVDNIESENNKRSVPAWKKLLKWFLPDKDCQPDSKTTHVFGSIQAFTACFEGFAHGANDVANAIAPLVALLSIYTDMDVEQKGETPIYVLAYGVVAMCVGLVVLGHKVIRTVGTEMSEINPASGFTIEFGAAVTALLASKAGLPISTTHCLVGSVVAVGVIKSRRSGICWSIFRNIILSWVITLPASGKYLQFRNCYQSYFHFTQLAKNMRRSKISEITEIL</sequence>
<evidence type="ECO:0000256" key="4">
    <source>
        <dbReference type="ARBA" id="ARBA00022592"/>
    </source>
</evidence>
<feature type="transmembrane region" description="Helical" evidence="8">
    <location>
        <begin position="28"/>
        <end position="48"/>
    </location>
</feature>
<dbReference type="STRING" id="103827.A0A0N5CNZ9"/>
<dbReference type="WBParaSite" id="TCLT_0000192801-mRNA-1">
    <property type="protein sequence ID" value="TCLT_0000192801-mRNA-1"/>
    <property type="gene ID" value="TCLT_0000192801"/>
</dbReference>
<dbReference type="AlphaFoldDB" id="A0A0N5CNZ9"/>
<feature type="transmembrane region" description="Helical" evidence="8">
    <location>
        <begin position="204"/>
        <end position="222"/>
    </location>
</feature>
<protein>
    <recommendedName>
        <fullName evidence="8">Phosphate transporter</fullName>
    </recommendedName>
</protein>
<evidence type="ECO:0000256" key="6">
    <source>
        <dbReference type="ARBA" id="ARBA00022989"/>
    </source>
</evidence>
<evidence type="ECO:0000256" key="1">
    <source>
        <dbReference type="ARBA" id="ARBA00004141"/>
    </source>
</evidence>
<dbReference type="GO" id="GO:0016020">
    <property type="term" value="C:membrane"/>
    <property type="evidence" value="ECO:0007669"/>
    <property type="project" value="UniProtKB-SubCell"/>
</dbReference>
<evidence type="ECO:0000256" key="5">
    <source>
        <dbReference type="ARBA" id="ARBA00022692"/>
    </source>
</evidence>
<feature type="transmembrane region" description="Helical" evidence="8">
    <location>
        <begin position="166"/>
        <end position="192"/>
    </location>
</feature>
<keyword evidence="10" id="KW-1185">Reference proteome</keyword>
<keyword evidence="4 8" id="KW-0592">Phosphate transport</keyword>
<comment type="similarity">
    <text evidence="2 8">Belongs to the inorganic phosphate transporter (PiT) (TC 2.A.20) family.</text>
</comment>
<evidence type="ECO:0000256" key="3">
    <source>
        <dbReference type="ARBA" id="ARBA00022448"/>
    </source>
</evidence>
<dbReference type="InterPro" id="IPR001204">
    <property type="entry name" value="Phos_transporter"/>
</dbReference>
<feature type="transmembrane region" description="Helical" evidence="8">
    <location>
        <begin position="381"/>
        <end position="403"/>
    </location>
</feature>
<name>A0A0N5CNZ9_THECL</name>
<feature type="transmembrane region" description="Helical" evidence="8">
    <location>
        <begin position="109"/>
        <end position="130"/>
    </location>
</feature>
<dbReference type="OMA" id="TPPPWWI"/>
<proteinExistence type="inferred from homology"/>
<reference evidence="11" key="1">
    <citation type="submission" date="2017-02" db="UniProtKB">
        <authorList>
            <consortium name="WormBaseParasite"/>
        </authorList>
    </citation>
    <scope>IDENTIFICATION</scope>
</reference>
<dbReference type="EMBL" id="UYYF01000311">
    <property type="protein sequence ID" value="VDM97631.1"/>
    <property type="molecule type" value="Genomic_DNA"/>
</dbReference>
<reference evidence="9 10" key="2">
    <citation type="submission" date="2018-11" db="EMBL/GenBank/DDBJ databases">
        <authorList>
            <consortium name="Pathogen Informatics"/>
        </authorList>
    </citation>
    <scope>NUCLEOTIDE SEQUENCE [LARGE SCALE GENOMIC DNA]</scope>
</reference>
<dbReference type="PANTHER" id="PTHR11101">
    <property type="entry name" value="PHOSPHATE TRANSPORTER"/>
    <property type="match status" value="1"/>
</dbReference>
<keyword evidence="5 8" id="KW-0812">Transmembrane</keyword>
<keyword evidence="3 8" id="KW-0813">Transport</keyword>
<keyword evidence="7 8" id="KW-0472">Membrane</keyword>
<organism evidence="11">
    <name type="scientific">Thelazia callipaeda</name>
    <name type="common">Oriental eyeworm</name>
    <name type="synonym">Parasitic nematode</name>
    <dbReference type="NCBI Taxonomy" id="103827"/>
    <lineage>
        <taxon>Eukaryota</taxon>
        <taxon>Metazoa</taxon>
        <taxon>Ecdysozoa</taxon>
        <taxon>Nematoda</taxon>
        <taxon>Chromadorea</taxon>
        <taxon>Rhabditida</taxon>
        <taxon>Spirurina</taxon>
        <taxon>Spiruromorpha</taxon>
        <taxon>Thelazioidea</taxon>
        <taxon>Thelaziidae</taxon>
        <taxon>Thelazia</taxon>
    </lineage>
</organism>